<keyword evidence="3" id="KW-0472">Membrane</keyword>
<dbReference type="Proteomes" id="UP000885936">
    <property type="component" value="Unassembled WGS sequence"/>
</dbReference>
<dbReference type="GO" id="GO:0016020">
    <property type="term" value="C:membrane"/>
    <property type="evidence" value="ECO:0007669"/>
    <property type="project" value="InterPro"/>
</dbReference>
<comment type="similarity">
    <text evidence="2">Belongs to the CDP-alcohol phosphatidyltransferase class-I family.</text>
</comment>
<evidence type="ECO:0000256" key="1">
    <source>
        <dbReference type="ARBA" id="ARBA00022679"/>
    </source>
</evidence>
<keyword evidence="3" id="KW-0812">Transmembrane</keyword>
<evidence type="ECO:0000256" key="3">
    <source>
        <dbReference type="SAM" id="Phobius"/>
    </source>
</evidence>
<evidence type="ECO:0000256" key="2">
    <source>
        <dbReference type="RuleBase" id="RU003750"/>
    </source>
</evidence>
<proteinExistence type="inferred from homology"/>
<dbReference type="InterPro" id="IPR043130">
    <property type="entry name" value="CDP-OH_PTrfase_TM_dom"/>
</dbReference>
<feature type="transmembrane region" description="Helical" evidence="3">
    <location>
        <begin position="171"/>
        <end position="192"/>
    </location>
</feature>
<keyword evidence="1 2" id="KW-0808">Transferase</keyword>
<feature type="transmembrane region" description="Helical" evidence="3">
    <location>
        <begin position="92"/>
        <end position="115"/>
    </location>
</feature>
<evidence type="ECO:0000313" key="4">
    <source>
        <dbReference type="EMBL" id="HEC57647.1"/>
    </source>
</evidence>
<dbReference type="EMBL" id="DRIE01000119">
    <property type="protein sequence ID" value="HEC57647.1"/>
    <property type="molecule type" value="Genomic_DNA"/>
</dbReference>
<dbReference type="InterPro" id="IPR000462">
    <property type="entry name" value="CDP-OH_P_trans"/>
</dbReference>
<sequence length="196" mass="21578">MNITSHREKFSRLLEPISSFVIRSGISPNQLSLISFLLGVISAVLYARSHPVTGALFLLLSSIFDLLDGDVARRKGISSDFGAAIDWIVDKYIDALVIIGIALGGVDARLALFALSGSLLNTFIKPVVYSEIGYTKRVSGKIDDPIESVGFFGRPETIITILLFSSWRLDLALGIIAVMTHLSAIQRVLYLYRNYR</sequence>
<keyword evidence="3" id="KW-1133">Transmembrane helix</keyword>
<gene>
    <name evidence="4" type="ORF">ENI32_07220</name>
</gene>
<dbReference type="GO" id="GO:0008654">
    <property type="term" value="P:phospholipid biosynthetic process"/>
    <property type="evidence" value="ECO:0007669"/>
    <property type="project" value="InterPro"/>
</dbReference>
<dbReference type="AlphaFoldDB" id="A0A7J2S2M4"/>
<reference evidence="4" key="1">
    <citation type="journal article" date="2020" name="mSystems">
        <title>Genome- and Community-Level Interaction Insights into Carbon Utilization and Element Cycling Functions of Hydrothermarchaeota in Hydrothermal Sediment.</title>
        <authorList>
            <person name="Zhou Z."/>
            <person name="Liu Y."/>
            <person name="Xu W."/>
            <person name="Pan J."/>
            <person name="Luo Z.H."/>
            <person name="Li M."/>
        </authorList>
    </citation>
    <scope>NUCLEOTIDE SEQUENCE [LARGE SCALE GENOMIC DNA]</scope>
    <source>
        <strain evidence="4">HyVt-386</strain>
    </source>
</reference>
<name>A0A7J2S2M4_9EURY</name>
<dbReference type="Pfam" id="PF01066">
    <property type="entry name" value="CDP-OH_P_transf"/>
    <property type="match status" value="1"/>
</dbReference>
<dbReference type="Gene3D" id="1.20.120.1760">
    <property type="match status" value="1"/>
</dbReference>
<comment type="caution">
    <text evidence="4">The sequence shown here is derived from an EMBL/GenBank/DDBJ whole genome shotgun (WGS) entry which is preliminary data.</text>
</comment>
<accession>A0A7J2S2M4</accession>
<dbReference type="GO" id="GO:0016780">
    <property type="term" value="F:phosphotransferase activity, for other substituted phosphate groups"/>
    <property type="evidence" value="ECO:0007669"/>
    <property type="project" value="InterPro"/>
</dbReference>
<organism evidence="4">
    <name type="scientific">Candidatus Syntropharchaeum butanivorans</name>
    <dbReference type="NCBI Taxonomy" id="1839936"/>
    <lineage>
        <taxon>Archaea</taxon>
        <taxon>Methanobacteriati</taxon>
        <taxon>Methanobacteriota</taxon>
        <taxon>Stenosarchaea group</taxon>
        <taxon>Methanomicrobia</taxon>
        <taxon>Methanosarcinales</taxon>
        <taxon>ANME-2 cluster</taxon>
        <taxon>Candidatus Syntropharchaeum</taxon>
    </lineage>
</organism>
<protein>
    <submittedName>
        <fullName evidence="4">CDP-alcohol phosphatidyltransferase family protein</fullName>
    </submittedName>
</protein>
<dbReference type="InterPro" id="IPR048254">
    <property type="entry name" value="CDP_ALCOHOL_P_TRANSF_CS"/>
</dbReference>
<dbReference type="PROSITE" id="PS00379">
    <property type="entry name" value="CDP_ALCOHOL_P_TRANSF"/>
    <property type="match status" value="1"/>
</dbReference>